<dbReference type="InterPro" id="IPR050595">
    <property type="entry name" value="Bact_response_regulator"/>
</dbReference>
<dbReference type="InterPro" id="IPR011006">
    <property type="entry name" value="CheY-like_superfamily"/>
</dbReference>
<dbReference type="RefSeq" id="WP_015402343.1">
    <property type="nucleotide sequence ID" value="NC_020304.1"/>
</dbReference>
<reference evidence="5" key="1">
    <citation type="journal article" date="2013" name="Stand. Genomic Sci.">
        <title>Complete genome sequence of Desulfocapsa sulfexigens, a marine deltaproteobacterium specialized in disproportionating inorganic sulfur compounds.</title>
        <authorList>
            <person name="Finster K.W."/>
            <person name="Kjeldsen K.U."/>
            <person name="Kube M."/>
            <person name="Reinhardt R."/>
            <person name="Mussmann M."/>
            <person name="Amann R."/>
            <person name="Schreiber L."/>
        </authorList>
    </citation>
    <scope>NUCLEOTIDE SEQUENCE [LARGE SCALE GENOMIC DNA]</scope>
    <source>
        <strain evidence="5">DSM 10523 / SB164P1</strain>
    </source>
</reference>
<organism evidence="4 5">
    <name type="scientific">Desulfocapsa sulfexigens (strain DSM 10523 / SB164P1)</name>
    <dbReference type="NCBI Taxonomy" id="1167006"/>
    <lineage>
        <taxon>Bacteria</taxon>
        <taxon>Pseudomonadati</taxon>
        <taxon>Thermodesulfobacteriota</taxon>
        <taxon>Desulfobulbia</taxon>
        <taxon>Desulfobulbales</taxon>
        <taxon>Desulfocapsaceae</taxon>
        <taxon>Desulfocapsa</taxon>
    </lineage>
</organism>
<accession>M1N9W2</accession>
<evidence type="ECO:0000256" key="2">
    <source>
        <dbReference type="PROSITE-ProRule" id="PRU00169"/>
    </source>
</evidence>
<dbReference type="EMBL" id="CP003985">
    <property type="protein sequence ID" value="AGF76644.1"/>
    <property type="molecule type" value="Genomic_DNA"/>
</dbReference>
<dbReference type="Gene3D" id="3.40.50.2300">
    <property type="match status" value="1"/>
</dbReference>
<dbReference type="GO" id="GO:0000160">
    <property type="term" value="P:phosphorelay signal transduction system"/>
    <property type="evidence" value="ECO:0007669"/>
    <property type="project" value="InterPro"/>
</dbReference>
<evidence type="ECO:0000313" key="5">
    <source>
        <dbReference type="Proteomes" id="UP000011721"/>
    </source>
</evidence>
<keyword evidence="1 2" id="KW-0597">Phosphoprotein</keyword>
<sequence length="386" mass="41598">MKKVLIVDDDESFLHGLIDGFKAYEDKFSITTAGDGIEALTALREQEISLVLTDLKMPRMDGFELVAHLSSNYSDIPVIVMTAFGTPDMEDNLRDMGTFQYIEKPIDFGMLVEKILKGLAGPSKGYITGVSLSSFLQLLELDKKSCTLTIHAGSKKGVMYFRDGDLLDATAMNLNGSEAAYAIVSWKNVEIEIDNNCPVTDNKITESLGFILLEGCRRKDESNAAKTQRPGRGADLGNLDSLNMEDLDLNLSVAPSSQSPKTSPPSQPSAPANPVLAQFISMLSSFPEIISCTISSKDGNVLHQAGKQGNNTANFTTYVAVAAEQIEIAIGASGRQYAIFTLQDDSKLLVLCGQDVIVGLKVGSSAFPETIATGLRPVLSRIRLSA</sequence>
<dbReference type="AlphaFoldDB" id="M1N9W2"/>
<evidence type="ECO:0000256" key="1">
    <source>
        <dbReference type="ARBA" id="ARBA00022553"/>
    </source>
</evidence>
<dbReference type="Proteomes" id="UP000011721">
    <property type="component" value="Chromosome"/>
</dbReference>
<proteinExistence type="predicted"/>
<protein>
    <submittedName>
        <fullName evidence="4">CheY-like receiver, AAA-type ATPase and DNA-binding domain-containing response regulator</fullName>
    </submittedName>
</protein>
<dbReference type="eggNOG" id="COG0745">
    <property type="taxonomic scope" value="Bacteria"/>
</dbReference>
<dbReference type="SUPFAM" id="SSF52172">
    <property type="entry name" value="CheY-like"/>
    <property type="match status" value="1"/>
</dbReference>
<gene>
    <name evidence="4" type="ordered locus">UWK_00056</name>
</gene>
<dbReference type="KEGG" id="dsf:UWK_00056"/>
<feature type="modified residue" description="4-aspartylphosphate" evidence="2">
    <location>
        <position position="54"/>
    </location>
</feature>
<dbReference type="PANTHER" id="PTHR44591:SF3">
    <property type="entry name" value="RESPONSE REGULATORY DOMAIN-CONTAINING PROTEIN"/>
    <property type="match status" value="1"/>
</dbReference>
<dbReference type="CDD" id="cd00156">
    <property type="entry name" value="REC"/>
    <property type="match status" value="1"/>
</dbReference>
<dbReference type="InterPro" id="IPR001789">
    <property type="entry name" value="Sig_transdc_resp-reg_receiver"/>
</dbReference>
<dbReference type="Pfam" id="PF00072">
    <property type="entry name" value="Response_reg"/>
    <property type="match status" value="1"/>
</dbReference>
<evidence type="ECO:0000259" key="3">
    <source>
        <dbReference type="PROSITE" id="PS50110"/>
    </source>
</evidence>
<dbReference type="HOGENOM" id="CLU_715208_0_0_7"/>
<feature type="domain" description="Response regulatory" evidence="3">
    <location>
        <begin position="3"/>
        <end position="119"/>
    </location>
</feature>
<dbReference type="InterPro" id="IPR025497">
    <property type="entry name" value="PatA-like_N"/>
</dbReference>
<dbReference type="STRING" id="1167006.UWK_00056"/>
<dbReference type="PROSITE" id="PS50110">
    <property type="entry name" value="RESPONSE_REGULATORY"/>
    <property type="match status" value="1"/>
</dbReference>
<keyword evidence="5" id="KW-1185">Reference proteome</keyword>
<evidence type="ECO:0000313" key="4">
    <source>
        <dbReference type="EMBL" id="AGF76644.1"/>
    </source>
</evidence>
<dbReference type="GO" id="GO:0003677">
    <property type="term" value="F:DNA binding"/>
    <property type="evidence" value="ECO:0007669"/>
    <property type="project" value="UniProtKB-KW"/>
</dbReference>
<dbReference type="PANTHER" id="PTHR44591">
    <property type="entry name" value="STRESS RESPONSE REGULATOR PROTEIN 1"/>
    <property type="match status" value="1"/>
</dbReference>
<keyword evidence="4" id="KW-0238">DNA-binding</keyword>
<dbReference type="SMART" id="SM00448">
    <property type="entry name" value="REC"/>
    <property type="match status" value="1"/>
</dbReference>
<dbReference type="Pfam" id="PF14332">
    <property type="entry name" value="DUF4388"/>
    <property type="match status" value="1"/>
</dbReference>
<name>M1N9W2_DESSD</name>